<name>A0AAD3T493_NEPGR</name>
<evidence type="ECO:0000313" key="1">
    <source>
        <dbReference type="EMBL" id="GMH22600.1"/>
    </source>
</evidence>
<sequence>MALRSGASSPRSVEVEENKFIPMDLAVKEADLRGSLLDRVAAIEDRLCQVKQISFPFLHTNNLACIINVFCGFSI</sequence>
<gene>
    <name evidence="1" type="ORF">Nepgr_024443</name>
</gene>
<proteinExistence type="predicted"/>
<comment type="caution">
    <text evidence="1">The sequence shown here is derived from an EMBL/GenBank/DDBJ whole genome shotgun (WGS) entry which is preliminary data.</text>
</comment>
<evidence type="ECO:0000313" key="2">
    <source>
        <dbReference type="Proteomes" id="UP001279734"/>
    </source>
</evidence>
<dbReference type="Proteomes" id="UP001279734">
    <property type="component" value="Unassembled WGS sequence"/>
</dbReference>
<protein>
    <submittedName>
        <fullName evidence="1">Uncharacterized protein</fullName>
    </submittedName>
</protein>
<dbReference type="AlphaFoldDB" id="A0AAD3T493"/>
<reference evidence="1" key="1">
    <citation type="submission" date="2023-05" db="EMBL/GenBank/DDBJ databases">
        <title>Nepenthes gracilis genome sequencing.</title>
        <authorList>
            <person name="Fukushima K."/>
        </authorList>
    </citation>
    <scope>NUCLEOTIDE SEQUENCE</scope>
    <source>
        <strain evidence="1">SING2019-196</strain>
    </source>
</reference>
<accession>A0AAD3T493</accession>
<dbReference type="EMBL" id="BSYO01000025">
    <property type="protein sequence ID" value="GMH22600.1"/>
    <property type="molecule type" value="Genomic_DNA"/>
</dbReference>
<keyword evidence="2" id="KW-1185">Reference proteome</keyword>
<organism evidence="1 2">
    <name type="scientific">Nepenthes gracilis</name>
    <name type="common">Slender pitcher plant</name>
    <dbReference type="NCBI Taxonomy" id="150966"/>
    <lineage>
        <taxon>Eukaryota</taxon>
        <taxon>Viridiplantae</taxon>
        <taxon>Streptophyta</taxon>
        <taxon>Embryophyta</taxon>
        <taxon>Tracheophyta</taxon>
        <taxon>Spermatophyta</taxon>
        <taxon>Magnoliopsida</taxon>
        <taxon>eudicotyledons</taxon>
        <taxon>Gunneridae</taxon>
        <taxon>Pentapetalae</taxon>
        <taxon>Caryophyllales</taxon>
        <taxon>Nepenthaceae</taxon>
        <taxon>Nepenthes</taxon>
    </lineage>
</organism>